<comment type="subcellular location">
    <subcellularLocation>
        <location evidence="1">Nucleus</location>
        <location evidence="1">Nucleolus</location>
    </subcellularLocation>
</comment>
<dbReference type="SMART" id="SM00320">
    <property type="entry name" value="WD40"/>
    <property type="match status" value="7"/>
</dbReference>
<gene>
    <name evidence="10" type="ORF">OSIN01602_LOCUS17815</name>
</gene>
<sequence>MKVKAISRSASSTSRQCSGDVRVRHRNLDPSSHPMQRAREYARAVSAAKLDRMFAAPFLGALDGGHRDGVTAAATSRNALVPFVSGCADGEVRIWDLASRKAVAELGGGHSRAVTGLTFDGTGRNFYSCSDDGLVRLWNVFPTFDRSSSSSDDEEDEEKGATPHGPRGTWRTPGSFKSIDHSRSEDLFATASDSAVCVWSPDRSSPVQSHEDLWGSDDTVNVARYNPSERSLLACCTADRGVGLFDTRTTSALKKTILAMRSNCLEWNPMEPMNFVVGNEDHSCYGFDARKLDRPLKIYKGHVGAVLSVSWSPTGREFASGSYDKTVRIFRTRDNASRDMYHLKRMQRVFTVNYSADDRYIISGSDDSNLRVWKARASEKIGQATAREERAVEYRQALVKKYQHLPEVRRIHKQRKAPKLVKKITAQVHLQKESARRKHENRVKHSKEGTVKHVADRDKTVVKQVE</sequence>
<evidence type="ECO:0000256" key="1">
    <source>
        <dbReference type="ARBA" id="ARBA00004604"/>
    </source>
</evidence>
<dbReference type="SUPFAM" id="SSF50978">
    <property type="entry name" value="WD40 repeat-like"/>
    <property type="match status" value="1"/>
</dbReference>
<dbReference type="InterPro" id="IPR015943">
    <property type="entry name" value="WD40/YVTN_repeat-like_dom_sf"/>
</dbReference>
<reference evidence="10" key="1">
    <citation type="submission" date="2021-01" db="EMBL/GenBank/DDBJ databases">
        <authorList>
            <person name="Corre E."/>
            <person name="Pelletier E."/>
            <person name="Niang G."/>
            <person name="Scheremetjew M."/>
            <person name="Finn R."/>
            <person name="Kale V."/>
            <person name="Holt S."/>
            <person name="Cochrane G."/>
            <person name="Meng A."/>
            <person name="Brown T."/>
            <person name="Cohen L."/>
        </authorList>
    </citation>
    <scope>NUCLEOTIDE SEQUENCE</scope>
    <source>
        <strain evidence="10">Grunow 1884</strain>
    </source>
</reference>
<keyword evidence="6" id="KW-0687">Ribonucleoprotein</keyword>
<dbReference type="PANTHER" id="PTHR22851">
    <property type="entry name" value="U3 SMALL NUCLEOLAR RNA U3 SNORNA ASSOCIATED PROTEIN"/>
    <property type="match status" value="1"/>
</dbReference>
<feature type="repeat" description="WD" evidence="7">
    <location>
        <begin position="349"/>
        <end position="383"/>
    </location>
</feature>
<dbReference type="AlphaFoldDB" id="A0A7S2A1T2"/>
<protein>
    <recommendedName>
        <fullName evidence="9">Sof1-like protein domain-containing protein</fullName>
    </recommendedName>
</protein>
<evidence type="ECO:0000256" key="6">
    <source>
        <dbReference type="ARBA" id="ARBA00023274"/>
    </source>
</evidence>
<keyword evidence="5" id="KW-0539">Nucleus</keyword>
<dbReference type="PROSITE" id="PS50082">
    <property type="entry name" value="WD_REPEATS_2"/>
    <property type="match status" value="4"/>
</dbReference>
<evidence type="ECO:0000256" key="4">
    <source>
        <dbReference type="ARBA" id="ARBA00022737"/>
    </source>
</evidence>
<evidence type="ECO:0000256" key="2">
    <source>
        <dbReference type="ARBA" id="ARBA00005649"/>
    </source>
</evidence>
<feature type="region of interest" description="Disordered" evidence="8">
    <location>
        <begin position="432"/>
        <end position="466"/>
    </location>
</feature>
<comment type="similarity">
    <text evidence="2">Belongs to the WD repeat DCAF13/WDSOF1 family.</text>
</comment>
<evidence type="ECO:0000256" key="8">
    <source>
        <dbReference type="SAM" id="MobiDB-lite"/>
    </source>
</evidence>
<feature type="region of interest" description="Disordered" evidence="8">
    <location>
        <begin position="145"/>
        <end position="175"/>
    </location>
</feature>
<dbReference type="PROSITE" id="PS50294">
    <property type="entry name" value="WD_REPEATS_REGION"/>
    <property type="match status" value="3"/>
</dbReference>
<proteinExistence type="inferred from homology"/>
<dbReference type="InterPro" id="IPR051733">
    <property type="entry name" value="WD_repeat_DCAF13/WDSOF1"/>
</dbReference>
<dbReference type="PRINTS" id="PR00320">
    <property type="entry name" value="GPROTEINBRPT"/>
</dbReference>
<dbReference type="EMBL" id="HBGO01031016">
    <property type="protein sequence ID" value="CAD9355162.1"/>
    <property type="molecule type" value="Transcribed_RNA"/>
</dbReference>
<feature type="compositionally biased region" description="Basic and acidic residues" evidence="8">
    <location>
        <begin position="446"/>
        <end position="466"/>
    </location>
</feature>
<dbReference type="Gene3D" id="2.130.10.10">
    <property type="entry name" value="YVTN repeat-like/Quinoprotein amine dehydrogenase"/>
    <property type="match status" value="2"/>
</dbReference>
<dbReference type="InterPro" id="IPR007287">
    <property type="entry name" value="Sof1"/>
</dbReference>
<evidence type="ECO:0000259" key="9">
    <source>
        <dbReference type="Pfam" id="PF04158"/>
    </source>
</evidence>
<evidence type="ECO:0000313" key="10">
    <source>
        <dbReference type="EMBL" id="CAD9355162.1"/>
    </source>
</evidence>
<keyword evidence="4" id="KW-0677">Repeat</keyword>
<feature type="domain" description="Sof1-like protein" evidence="9">
    <location>
        <begin position="375"/>
        <end position="461"/>
    </location>
</feature>
<dbReference type="PANTHER" id="PTHR22851:SF0">
    <property type="entry name" value="DDB1- AND CUL4-ASSOCIATED FACTOR 13"/>
    <property type="match status" value="1"/>
</dbReference>
<feature type="compositionally biased region" description="Basic residues" evidence="8">
    <location>
        <begin position="435"/>
        <end position="445"/>
    </location>
</feature>
<feature type="repeat" description="WD" evidence="7">
    <location>
        <begin position="107"/>
        <end position="140"/>
    </location>
</feature>
<dbReference type="Pfam" id="PF00400">
    <property type="entry name" value="WD40"/>
    <property type="match status" value="4"/>
</dbReference>
<dbReference type="GO" id="GO:0032040">
    <property type="term" value="C:small-subunit processome"/>
    <property type="evidence" value="ECO:0007669"/>
    <property type="project" value="TreeGrafter"/>
</dbReference>
<keyword evidence="3 7" id="KW-0853">WD repeat</keyword>
<dbReference type="GO" id="GO:0000462">
    <property type="term" value="P:maturation of SSU-rRNA from tricistronic rRNA transcript (SSU-rRNA, 5.8S rRNA, LSU-rRNA)"/>
    <property type="evidence" value="ECO:0007669"/>
    <property type="project" value="TreeGrafter"/>
</dbReference>
<feature type="compositionally biased region" description="Low complexity" evidence="8">
    <location>
        <begin position="7"/>
        <end position="18"/>
    </location>
</feature>
<feature type="repeat" description="WD" evidence="7">
    <location>
        <begin position="299"/>
        <end position="340"/>
    </location>
</feature>
<name>A0A7S2A1T2_TRICV</name>
<evidence type="ECO:0000256" key="7">
    <source>
        <dbReference type="PROSITE-ProRule" id="PRU00221"/>
    </source>
</evidence>
<accession>A0A7S2A1T2</accession>
<evidence type="ECO:0000256" key="5">
    <source>
        <dbReference type="ARBA" id="ARBA00023242"/>
    </source>
</evidence>
<organism evidence="10">
    <name type="scientific">Trieres chinensis</name>
    <name type="common">Marine centric diatom</name>
    <name type="synonym">Odontella sinensis</name>
    <dbReference type="NCBI Taxonomy" id="1514140"/>
    <lineage>
        <taxon>Eukaryota</taxon>
        <taxon>Sar</taxon>
        <taxon>Stramenopiles</taxon>
        <taxon>Ochrophyta</taxon>
        <taxon>Bacillariophyta</taxon>
        <taxon>Mediophyceae</taxon>
        <taxon>Biddulphiophycidae</taxon>
        <taxon>Eupodiscales</taxon>
        <taxon>Parodontellaceae</taxon>
        <taxon>Trieres</taxon>
    </lineage>
</organism>
<dbReference type="Pfam" id="PF04158">
    <property type="entry name" value="Sof1"/>
    <property type="match status" value="1"/>
</dbReference>
<feature type="region of interest" description="Disordered" evidence="8">
    <location>
        <begin position="1"/>
        <end position="34"/>
    </location>
</feature>
<evidence type="ECO:0000256" key="3">
    <source>
        <dbReference type="ARBA" id="ARBA00022574"/>
    </source>
</evidence>
<dbReference type="InterPro" id="IPR001680">
    <property type="entry name" value="WD40_rpt"/>
</dbReference>
<dbReference type="InterPro" id="IPR020472">
    <property type="entry name" value="WD40_PAC1"/>
</dbReference>
<dbReference type="InterPro" id="IPR036322">
    <property type="entry name" value="WD40_repeat_dom_sf"/>
</dbReference>
<feature type="repeat" description="WD" evidence="7">
    <location>
        <begin position="63"/>
        <end position="105"/>
    </location>
</feature>